<protein>
    <submittedName>
        <fullName evidence="1">Uncharacterized protein</fullName>
    </submittedName>
</protein>
<sequence>MMLVTCGQDSLTLELWHSYRDSRIMHRTRICLSEWICIQANTLGRLTIPESLEKFAAIVSDTFSCSLAPEQLYSNKRLKYI</sequence>
<evidence type="ECO:0000313" key="1">
    <source>
        <dbReference type="EMBL" id="CEG45310.1"/>
    </source>
</evidence>
<proteinExistence type="predicted"/>
<dbReference type="AlphaFoldDB" id="A0A0P1AWB8"/>
<reference evidence="2" key="1">
    <citation type="submission" date="2014-09" db="EMBL/GenBank/DDBJ databases">
        <authorList>
            <person name="Sharma Rahul"/>
            <person name="Thines Marco"/>
        </authorList>
    </citation>
    <scope>NUCLEOTIDE SEQUENCE [LARGE SCALE GENOMIC DNA]</scope>
</reference>
<dbReference type="GeneID" id="59052725"/>
<keyword evidence="2" id="KW-1185">Reference proteome</keyword>
<organism evidence="1 2">
    <name type="scientific">Plasmopara halstedii</name>
    <name type="common">Downy mildew of sunflower</name>
    <dbReference type="NCBI Taxonomy" id="4781"/>
    <lineage>
        <taxon>Eukaryota</taxon>
        <taxon>Sar</taxon>
        <taxon>Stramenopiles</taxon>
        <taxon>Oomycota</taxon>
        <taxon>Peronosporomycetes</taxon>
        <taxon>Peronosporales</taxon>
        <taxon>Peronosporaceae</taxon>
        <taxon>Plasmopara</taxon>
    </lineage>
</organism>
<accession>A0A0P1AWB8</accession>
<evidence type="ECO:0000313" key="2">
    <source>
        <dbReference type="Proteomes" id="UP000054928"/>
    </source>
</evidence>
<dbReference type="RefSeq" id="XP_036263335.1">
    <property type="nucleotide sequence ID" value="XM_036407074.1"/>
</dbReference>
<dbReference type="EMBL" id="CCYD01001572">
    <property type="protein sequence ID" value="CEG45310.1"/>
    <property type="molecule type" value="Genomic_DNA"/>
</dbReference>
<dbReference type="Proteomes" id="UP000054928">
    <property type="component" value="Unassembled WGS sequence"/>
</dbReference>
<name>A0A0P1AWB8_PLAHL</name>